<keyword evidence="4 10" id="KW-0489">Methyltransferase</keyword>
<dbReference type="PROSITE" id="PS51883">
    <property type="entry name" value="OBG"/>
    <property type="match status" value="1"/>
</dbReference>
<dbReference type="Pfam" id="PF01018">
    <property type="entry name" value="GTP1_OBG"/>
    <property type="match status" value="1"/>
</dbReference>
<dbReference type="CDD" id="cd01898">
    <property type="entry name" value="Obg"/>
    <property type="match status" value="1"/>
</dbReference>
<evidence type="ECO:0000256" key="2">
    <source>
        <dbReference type="ARBA" id="ARBA00011925"/>
    </source>
</evidence>
<feature type="domain" description="OBG-type G" evidence="11">
    <location>
        <begin position="626"/>
        <end position="794"/>
    </location>
</feature>
<dbReference type="Gene3D" id="2.70.160.11">
    <property type="entry name" value="Hnrnp arginine n-methyltransferase1"/>
    <property type="match status" value="1"/>
</dbReference>
<evidence type="ECO:0000259" key="11">
    <source>
        <dbReference type="PROSITE" id="PS51710"/>
    </source>
</evidence>
<dbReference type="FunFam" id="2.70.210.12:FF:000001">
    <property type="entry name" value="GTPase Obg"/>
    <property type="match status" value="1"/>
</dbReference>
<name>A0A4Y7LNV2_9CRUS</name>
<dbReference type="NCBIfam" id="TIGR02729">
    <property type="entry name" value="Obg_CgtA"/>
    <property type="match status" value="1"/>
</dbReference>
<dbReference type="SUPFAM" id="SSF82051">
    <property type="entry name" value="Obg GTP-binding protein N-terminal domain"/>
    <property type="match status" value="1"/>
</dbReference>
<keyword evidence="5 10" id="KW-0808">Transferase</keyword>
<dbReference type="InterPro" id="IPR025799">
    <property type="entry name" value="Arg_MeTrfase"/>
</dbReference>
<comment type="similarity">
    <text evidence="1">Belongs to the TRAFAC class OBG-HflX-like GTPase superfamily. OBG GTPase family.</text>
</comment>
<dbReference type="Gene3D" id="2.70.210.12">
    <property type="entry name" value="GTP1/OBG domain"/>
    <property type="match status" value="1"/>
</dbReference>
<keyword evidence="7" id="KW-0547">Nucleotide-binding</keyword>
<dbReference type="GO" id="GO:0070475">
    <property type="term" value="P:rRNA base methylation"/>
    <property type="evidence" value="ECO:0007669"/>
    <property type="project" value="InterPro"/>
</dbReference>
<evidence type="ECO:0000256" key="1">
    <source>
        <dbReference type="ARBA" id="ARBA00007699"/>
    </source>
</evidence>
<feature type="domain" description="Obg" evidence="12">
    <location>
        <begin position="470"/>
        <end position="625"/>
    </location>
</feature>
<dbReference type="GO" id="GO:0070042">
    <property type="term" value="F:rRNA (uridine-N3-)-methyltransferase activity"/>
    <property type="evidence" value="ECO:0007669"/>
    <property type="project" value="InterPro"/>
</dbReference>
<dbReference type="PANTHER" id="PTHR11006:SF124">
    <property type="entry name" value="ARGININE METHYLTRANSFERASE 1-RELATED"/>
    <property type="match status" value="1"/>
</dbReference>
<accession>A0A4Y7LNV2</accession>
<evidence type="ECO:0000256" key="9">
    <source>
        <dbReference type="ARBA" id="ARBA00049303"/>
    </source>
</evidence>
<comment type="catalytic activity">
    <reaction evidence="9">
        <text>L-arginyl-[protein] + S-adenosyl-L-methionine = N(omega)-methyl-L-arginyl-[protein] + S-adenosyl-L-homocysteine + H(+)</text>
        <dbReference type="Rhea" id="RHEA:48100"/>
        <dbReference type="Rhea" id="RHEA-COMP:10532"/>
        <dbReference type="Rhea" id="RHEA-COMP:11990"/>
        <dbReference type="ChEBI" id="CHEBI:15378"/>
        <dbReference type="ChEBI" id="CHEBI:29965"/>
        <dbReference type="ChEBI" id="CHEBI:57856"/>
        <dbReference type="ChEBI" id="CHEBI:59789"/>
        <dbReference type="ChEBI" id="CHEBI:65280"/>
    </reaction>
    <physiologicalReaction direction="left-to-right" evidence="9">
        <dbReference type="Rhea" id="RHEA:48101"/>
    </physiologicalReaction>
</comment>
<sequence length="807" mass="90626">MASAEYLSMDVAQAAPEKEKAEVLDGEKVETEKKEDMTSRDYYFDSYAHFGIHEEMLKDEVRTLTYRNSMYHNKHLFKGKVVLDIGCGTGILSMFAAKAGASRVFGIDCSDIVNQAQEIVRQNNLEDIVSIIKGKVEEIELPEGIEKVDIIISEWMGYCLFYESMLETILFARDKWLKPDGLLFPDRASLYICAIEDRQYKDDKINWWDEVYGFNMSCIRKVAITEPLVDVVDPKQVVSNSCLLKEVDLYTVTKDELAFSSPFSLQVRRNDYVHALVTFFTIEFTKCHKRIGFSTAPDAPYTHWKQTVFYLDDYLTVKRNEEIFGVFGMKPNAKNNRDLDFNVELTFSGELSQLEEKNVYRAEIWFGIDATTLHNYERFQGLAFDYIIFNFPHVGGKMKIHLNRELLKNFFISATYLLRENGKVHVTLAQGQSGTPYDITQRRKQTTNVTKDVPKPILIRKAKSESTKVKPIVDYRVIKVEGGKGGDGCISLARYSMTPMGGPDGGDGGCGAHVTFKATSNKTSLEHIPSLLKGDEGVKGSNRDCNGRNADHLVIDVPVGTMFKSSDGRIVADLNQDGAIFIAARGGAGGKGNHFFATDTNQAPEVAEYGAEGEIFTYVVEMRTIAHVGLIGLPNAGKSTFLRAISRARPKVAPYPFTTLQPHVGMVKYEDLQQVAIADIPGLIAGAHRNRGLGISFLKHIERCLCLLYIVDTSLPEPWEQIKVLRYELEQFNKDLITRPSAIVANKMDLEKSKSNLDELKSFADEIGLPLFPISAQEKLGILPLLLHVRTLYDECSSKQIVDDSEL</sequence>
<evidence type="ECO:0000256" key="4">
    <source>
        <dbReference type="ARBA" id="ARBA00022603"/>
    </source>
</evidence>
<dbReference type="Gene3D" id="3.40.50.300">
    <property type="entry name" value="P-loop containing nucleotide triphosphate hydrolases"/>
    <property type="match status" value="1"/>
</dbReference>
<dbReference type="InterPro" id="IPR036726">
    <property type="entry name" value="GTP1_OBG_dom_sf"/>
</dbReference>
<evidence type="ECO:0000259" key="12">
    <source>
        <dbReference type="PROSITE" id="PS51883"/>
    </source>
</evidence>
<dbReference type="FunFam" id="3.40.50.150:FF:000003">
    <property type="entry name" value="Blast:Protein arginine N-methyltransferase 1"/>
    <property type="match status" value="1"/>
</dbReference>
<dbReference type="NCBIfam" id="NF008956">
    <property type="entry name" value="PRK12299.1"/>
    <property type="match status" value="1"/>
</dbReference>
<dbReference type="InterPro" id="IPR014100">
    <property type="entry name" value="GTP-bd_Obg/CgtA"/>
</dbReference>
<dbReference type="GO" id="GO:0000287">
    <property type="term" value="F:magnesium ion binding"/>
    <property type="evidence" value="ECO:0007669"/>
    <property type="project" value="InterPro"/>
</dbReference>
<dbReference type="InterPro" id="IPR055135">
    <property type="entry name" value="PRMT_dom"/>
</dbReference>
<evidence type="ECO:0000256" key="5">
    <source>
        <dbReference type="ARBA" id="ARBA00022679"/>
    </source>
</evidence>
<dbReference type="InterPro" id="IPR006073">
    <property type="entry name" value="GTP-bd"/>
</dbReference>
<dbReference type="GO" id="GO:0035242">
    <property type="term" value="F:protein-arginine omega-N asymmetric methyltransferase activity"/>
    <property type="evidence" value="ECO:0007669"/>
    <property type="project" value="UniProtKB-EC"/>
</dbReference>
<dbReference type="GO" id="GO:0003924">
    <property type="term" value="F:GTPase activity"/>
    <property type="evidence" value="ECO:0007669"/>
    <property type="project" value="InterPro"/>
</dbReference>
<reference evidence="13" key="1">
    <citation type="submission" date="2018-08" db="EMBL/GenBank/DDBJ databases">
        <authorList>
            <person name="Cornetti L."/>
        </authorList>
    </citation>
    <scope>NUCLEOTIDE SEQUENCE</scope>
    <source>
        <strain evidence="13">FI-BAL1-1</strain>
    </source>
</reference>
<dbReference type="InterPro" id="IPR006169">
    <property type="entry name" value="GTP1_OBG_dom"/>
</dbReference>
<gene>
    <name evidence="13" type="primary">EOG090X0ACU</name>
</gene>
<dbReference type="PRINTS" id="PR00326">
    <property type="entry name" value="GTP1OBG"/>
</dbReference>
<dbReference type="GO" id="GO:0035241">
    <property type="term" value="F:protein-arginine omega-N monomethyltransferase activity"/>
    <property type="evidence" value="ECO:0007669"/>
    <property type="project" value="TreeGrafter"/>
</dbReference>
<evidence type="ECO:0000256" key="3">
    <source>
        <dbReference type="ARBA" id="ARBA00022517"/>
    </source>
</evidence>
<organism evidence="13">
    <name type="scientific">Eubosmina coregoni</name>
    <dbReference type="NCBI Taxonomy" id="186181"/>
    <lineage>
        <taxon>Eukaryota</taxon>
        <taxon>Metazoa</taxon>
        <taxon>Ecdysozoa</taxon>
        <taxon>Arthropoda</taxon>
        <taxon>Crustacea</taxon>
        <taxon>Branchiopoda</taxon>
        <taxon>Diplostraca</taxon>
        <taxon>Cladocera</taxon>
        <taxon>Anomopoda</taxon>
        <taxon>Bosminidae</taxon>
        <taxon>Eubosmina</taxon>
    </lineage>
</organism>
<dbReference type="GO" id="GO:0005634">
    <property type="term" value="C:nucleus"/>
    <property type="evidence" value="ECO:0007669"/>
    <property type="project" value="TreeGrafter"/>
</dbReference>
<keyword evidence="6 10" id="KW-0949">S-adenosyl-L-methionine</keyword>
<dbReference type="CDD" id="cd02440">
    <property type="entry name" value="AdoMet_MTases"/>
    <property type="match status" value="1"/>
</dbReference>
<dbReference type="InterPro" id="IPR027417">
    <property type="entry name" value="P-loop_NTPase"/>
</dbReference>
<evidence type="ECO:0000256" key="8">
    <source>
        <dbReference type="ARBA" id="ARBA00023134"/>
    </source>
</evidence>
<dbReference type="EMBL" id="LR000337">
    <property type="protein sequence ID" value="SVE69956.1"/>
    <property type="molecule type" value="mRNA"/>
</dbReference>
<dbReference type="InterPro" id="IPR029063">
    <property type="entry name" value="SAM-dependent_MTases_sf"/>
</dbReference>
<dbReference type="HAMAP" id="MF_01454">
    <property type="entry name" value="GTPase_Obg"/>
    <property type="match status" value="1"/>
</dbReference>
<dbReference type="Gene3D" id="3.40.50.150">
    <property type="entry name" value="Vaccinia Virus protein VP39"/>
    <property type="match status" value="1"/>
</dbReference>
<dbReference type="FunFam" id="2.70.160.11:FF:000001">
    <property type="entry name" value="Blast:Protein arginine N-methyltransferase 1"/>
    <property type="match status" value="1"/>
</dbReference>
<dbReference type="PANTHER" id="PTHR11006">
    <property type="entry name" value="PROTEIN ARGININE N-METHYLTRANSFERASE"/>
    <property type="match status" value="1"/>
</dbReference>
<dbReference type="Pfam" id="PF01926">
    <property type="entry name" value="MMR_HSR1"/>
    <property type="match status" value="1"/>
</dbReference>
<evidence type="ECO:0000256" key="10">
    <source>
        <dbReference type="PROSITE-ProRule" id="PRU01015"/>
    </source>
</evidence>
<dbReference type="SUPFAM" id="SSF52540">
    <property type="entry name" value="P-loop containing nucleoside triphosphate hydrolases"/>
    <property type="match status" value="1"/>
</dbReference>
<keyword evidence="8" id="KW-0342">GTP-binding</keyword>
<dbReference type="PROSITE" id="PS51710">
    <property type="entry name" value="G_OBG"/>
    <property type="match status" value="1"/>
</dbReference>
<dbReference type="Pfam" id="PF13649">
    <property type="entry name" value="Methyltransf_25"/>
    <property type="match status" value="1"/>
</dbReference>
<dbReference type="GO" id="GO:0005525">
    <property type="term" value="F:GTP binding"/>
    <property type="evidence" value="ECO:0007669"/>
    <property type="project" value="UniProtKB-KW"/>
</dbReference>
<evidence type="ECO:0000256" key="6">
    <source>
        <dbReference type="ARBA" id="ARBA00022691"/>
    </source>
</evidence>
<protein>
    <recommendedName>
        <fullName evidence="2">type I protein arginine methyltransferase</fullName>
        <ecNumber evidence="2">2.1.1.319</ecNumber>
    </recommendedName>
</protein>
<evidence type="ECO:0000256" key="7">
    <source>
        <dbReference type="ARBA" id="ARBA00022741"/>
    </source>
</evidence>
<dbReference type="InterPro" id="IPR019446">
    <property type="entry name" value="BMT5-like"/>
</dbReference>
<dbReference type="InterPro" id="IPR031167">
    <property type="entry name" value="G_OBG"/>
</dbReference>
<dbReference type="GO" id="GO:0042054">
    <property type="term" value="F:histone methyltransferase activity"/>
    <property type="evidence" value="ECO:0007669"/>
    <property type="project" value="TreeGrafter"/>
</dbReference>
<evidence type="ECO:0000313" key="13">
    <source>
        <dbReference type="EMBL" id="SVE69956.1"/>
    </source>
</evidence>
<dbReference type="InterPro" id="IPR041698">
    <property type="entry name" value="Methyltransf_25"/>
</dbReference>
<keyword evidence="3" id="KW-0690">Ribosome biogenesis</keyword>
<dbReference type="EC" id="2.1.1.319" evidence="2"/>
<proteinExistence type="evidence at transcript level"/>
<dbReference type="SUPFAM" id="SSF53335">
    <property type="entry name" value="S-adenosyl-L-methionine-dependent methyltransferases"/>
    <property type="match status" value="1"/>
</dbReference>
<dbReference type="Pfam" id="PF22528">
    <property type="entry name" value="PRMT_C"/>
    <property type="match status" value="1"/>
</dbReference>
<dbReference type="AlphaFoldDB" id="A0A4Y7LNV2"/>
<dbReference type="Pfam" id="PF10354">
    <property type="entry name" value="BMT5-like"/>
    <property type="match status" value="1"/>
</dbReference>
<dbReference type="PROSITE" id="PS51678">
    <property type="entry name" value="SAM_MT_PRMT"/>
    <property type="match status" value="1"/>
</dbReference>